<evidence type="ECO:0000313" key="3">
    <source>
        <dbReference type="Proteomes" id="UP000254159"/>
    </source>
</evidence>
<evidence type="ECO:0000313" key="2">
    <source>
        <dbReference type="EMBL" id="STI20673.1"/>
    </source>
</evidence>
<gene>
    <name evidence="2" type="primary">ysgA_2</name>
    <name evidence="2" type="ORF">NCTC10865_06110</name>
</gene>
<dbReference type="Gene3D" id="3.40.50.1820">
    <property type="entry name" value="alpha/beta hydrolase"/>
    <property type="match status" value="1"/>
</dbReference>
<name>A0A376RS35_ECOLX</name>
<dbReference type="AlphaFoldDB" id="A0A376RS35"/>
<dbReference type="GO" id="GO:0016787">
    <property type="term" value="F:hydrolase activity"/>
    <property type="evidence" value="ECO:0007669"/>
    <property type="project" value="UniProtKB-KW"/>
</dbReference>
<proteinExistence type="predicted"/>
<sequence length="44" mass="5158">MHEHIRDICRRLALEGYLAIAPELYFREGDPNDFADIPTLLSVW</sequence>
<dbReference type="EMBL" id="UGCD01000002">
    <property type="protein sequence ID" value="STI20673.1"/>
    <property type="molecule type" value="Genomic_DNA"/>
</dbReference>
<keyword evidence="2" id="KW-0378">Hydrolase</keyword>
<evidence type="ECO:0000259" key="1">
    <source>
        <dbReference type="Pfam" id="PF01738"/>
    </source>
</evidence>
<protein>
    <submittedName>
        <fullName evidence="2">Putative hydrolase</fullName>
    </submittedName>
</protein>
<accession>A0A376RS35</accession>
<dbReference type="InterPro" id="IPR029058">
    <property type="entry name" value="AB_hydrolase_fold"/>
</dbReference>
<organism evidence="2 3">
    <name type="scientific">Escherichia coli</name>
    <dbReference type="NCBI Taxonomy" id="562"/>
    <lineage>
        <taxon>Bacteria</taxon>
        <taxon>Pseudomonadati</taxon>
        <taxon>Pseudomonadota</taxon>
        <taxon>Gammaproteobacteria</taxon>
        <taxon>Enterobacterales</taxon>
        <taxon>Enterobacteriaceae</taxon>
        <taxon>Escherichia</taxon>
    </lineage>
</organism>
<dbReference type="Pfam" id="PF01738">
    <property type="entry name" value="DLH"/>
    <property type="match status" value="1"/>
</dbReference>
<dbReference type="InterPro" id="IPR002925">
    <property type="entry name" value="Dienelactn_hydro"/>
</dbReference>
<dbReference type="Proteomes" id="UP000254159">
    <property type="component" value="Unassembled WGS sequence"/>
</dbReference>
<reference evidence="2 3" key="1">
    <citation type="submission" date="2018-06" db="EMBL/GenBank/DDBJ databases">
        <authorList>
            <consortium name="Pathogen Informatics"/>
            <person name="Doyle S."/>
        </authorList>
    </citation>
    <scope>NUCLEOTIDE SEQUENCE [LARGE SCALE GENOMIC DNA]</scope>
    <source>
        <strain evidence="2 3">NCTC10865</strain>
    </source>
</reference>
<feature type="domain" description="Dienelactone hydrolase" evidence="1">
    <location>
        <begin position="3"/>
        <end position="41"/>
    </location>
</feature>